<dbReference type="Pfam" id="PF21269">
    <property type="entry name" value="TreT_GT1"/>
    <property type="match status" value="1"/>
</dbReference>
<evidence type="ECO:0000259" key="7">
    <source>
        <dbReference type="Pfam" id="PF00534"/>
    </source>
</evidence>
<dbReference type="SUPFAM" id="SSF53756">
    <property type="entry name" value="UDP-Glycosyltransferase/glycogen phosphorylase"/>
    <property type="match status" value="1"/>
</dbReference>
<evidence type="ECO:0000256" key="4">
    <source>
        <dbReference type="ARBA" id="ARBA00022676"/>
    </source>
</evidence>
<evidence type="ECO:0000313" key="11">
    <source>
        <dbReference type="Proteomes" id="UP000272051"/>
    </source>
</evidence>
<dbReference type="GO" id="GO:0016757">
    <property type="term" value="F:glycosyltransferase activity"/>
    <property type="evidence" value="ECO:0007669"/>
    <property type="project" value="UniProtKB-KW"/>
</dbReference>
<evidence type="ECO:0000313" key="12">
    <source>
        <dbReference type="Proteomes" id="UP000278475"/>
    </source>
</evidence>
<dbReference type="InterPro" id="IPR001296">
    <property type="entry name" value="Glyco_trans_1"/>
</dbReference>
<sequence length="407" mass="45941">MSLRRIEDYIPIVGKGEVNSILELAERVKGAKVIHINATAYGGGVAEMLKSLVPLARSVGLNAIWQVLKGEPEFFNVTKRIHNALQGDRSANLTKDMEETYFRVNKLNAESLDLYGDVVVIHDPQPLPLINYRGDGAGKWVWRCHIDLSDPNPAVWSFTKQFIEKYDALVFSLERYIPRDLKSVKVFIEYPTIDPLSEKNIPLRQTDILKVLERYDVDPDRPIIGQVARFDPWKNPLGVIDVYRKVKEKIPDVQLLLIGSFAHDDPEGSAWYRKTVAYAGNDRDIHVLTNLDGVMDFEVNAFQRSFVVALQLSIREGFGLSVTEALWKGVPVVATRVGGIPLQVIDGVTGFLVNSLEEAAEKTILLIKRPWLARELGQYGMQHVKLNFLVTKGLKDYLRMHIELVGV</sequence>
<evidence type="ECO:0000256" key="2">
    <source>
        <dbReference type="ARBA" id="ARBA00011738"/>
    </source>
</evidence>
<evidence type="ECO:0000256" key="3">
    <source>
        <dbReference type="ARBA" id="ARBA00022526"/>
    </source>
</evidence>
<evidence type="ECO:0000313" key="10">
    <source>
        <dbReference type="EMBL" id="RLE52831.1"/>
    </source>
</evidence>
<feature type="domain" description="Glycosyl transferase family 1" evidence="7">
    <location>
        <begin position="216"/>
        <end position="381"/>
    </location>
</feature>
<name>A0A497F0K9_9CREN</name>
<dbReference type="EMBL" id="QMQX01000033">
    <property type="protein sequence ID" value="RLE52831.1"/>
    <property type="molecule type" value="Genomic_DNA"/>
</dbReference>
<evidence type="ECO:0000313" key="9">
    <source>
        <dbReference type="EMBL" id="RLE49216.1"/>
    </source>
</evidence>
<dbReference type="PANTHER" id="PTHR47779">
    <property type="entry name" value="SYNTHASE (CCG-9), PUTATIVE (AFU_ORTHOLOGUE AFUA_3G12100)-RELATED"/>
    <property type="match status" value="1"/>
</dbReference>
<dbReference type="InterPro" id="IPR052078">
    <property type="entry name" value="Trehalose_Metab_GTase"/>
</dbReference>
<evidence type="ECO:0000256" key="1">
    <source>
        <dbReference type="ARBA" id="ARBA00009481"/>
    </source>
</evidence>
<accession>A0A497F0K9</accession>
<gene>
    <name evidence="9" type="ORF">DRJ31_05745</name>
    <name evidence="10" type="ORF">DRJ33_02650</name>
</gene>
<keyword evidence="5 10" id="KW-0808">Transferase</keyword>
<evidence type="ECO:0000256" key="6">
    <source>
        <dbReference type="ARBA" id="ARBA00023277"/>
    </source>
</evidence>
<dbReference type="EMBL" id="QMQV01000047">
    <property type="protein sequence ID" value="RLE49216.1"/>
    <property type="molecule type" value="Genomic_DNA"/>
</dbReference>
<evidence type="ECO:0000256" key="5">
    <source>
        <dbReference type="ARBA" id="ARBA00022679"/>
    </source>
</evidence>
<feature type="domain" description="Trehalose synthase N-terminal" evidence="8">
    <location>
        <begin position="35"/>
        <end position="177"/>
    </location>
</feature>
<comment type="caution">
    <text evidence="10">The sequence shown here is derived from an EMBL/GenBank/DDBJ whole genome shotgun (WGS) entry which is preliminary data.</text>
</comment>
<protein>
    <submittedName>
        <fullName evidence="10">Glycosyl transferase family 1</fullName>
    </submittedName>
</protein>
<comment type="subunit">
    <text evidence="2">Homodimer.</text>
</comment>
<organism evidence="10 11">
    <name type="scientific">Thermoproteota archaeon</name>
    <dbReference type="NCBI Taxonomy" id="2056631"/>
    <lineage>
        <taxon>Archaea</taxon>
        <taxon>Thermoproteota</taxon>
    </lineage>
</organism>
<keyword evidence="6" id="KW-0119">Carbohydrate metabolism</keyword>
<dbReference type="Proteomes" id="UP000278475">
    <property type="component" value="Unassembled WGS sequence"/>
</dbReference>
<keyword evidence="4" id="KW-0328">Glycosyltransferase</keyword>
<evidence type="ECO:0000259" key="8">
    <source>
        <dbReference type="Pfam" id="PF21269"/>
    </source>
</evidence>
<proteinExistence type="inferred from homology"/>
<dbReference type="Gene3D" id="3.40.50.2000">
    <property type="entry name" value="Glycogen Phosphorylase B"/>
    <property type="match status" value="2"/>
</dbReference>
<reference evidence="11 12" key="1">
    <citation type="submission" date="2018-06" db="EMBL/GenBank/DDBJ databases">
        <title>Extensive metabolic versatility and redundancy in microbially diverse, dynamic hydrothermal sediments.</title>
        <authorList>
            <person name="Dombrowski N."/>
            <person name="Teske A."/>
            <person name="Baker B.J."/>
        </authorList>
    </citation>
    <scope>NUCLEOTIDE SEQUENCE [LARGE SCALE GENOMIC DNA]</scope>
    <source>
        <strain evidence="10">B34_G17</strain>
        <strain evidence="9">B66_G16</strain>
    </source>
</reference>
<keyword evidence="3" id="KW-0313">Glucose metabolism</keyword>
<dbReference type="PANTHER" id="PTHR47779:SF1">
    <property type="entry name" value="SYNTHASE (CCG-9), PUTATIVE (AFU_ORTHOLOGUE AFUA_3G12100)-RELATED"/>
    <property type="match status" value="1"/>
</dbReference>
<dbReference type="Proteomes" id="UP000272051">
    <property type="component" value="Unassembled WGS sequence"/>
</dbReference>
<dbReference type="Pfam" id="PF00534">
    <property type="entry name" value="Glycos_transf_1"/>
    <property type="match status" value="1"/>
</dbReference>
<dbReference type="GO" id="GO:0006006">
    <property type="term" value="P:glucose metabolic process"/>
    <property type="evidence" value="ECO:0007669"/>
    <property type="project" value="UniProtKB-KW"/>
</dbReference>
<dbReference type="AlphaFoldDB" id="A0A497F0K9"/>
<dbReference type="InterPro" id="IPR049438">
    <property type="entry name" value="TreT_GT1"/>
</dbReference>
<comment type="similarity">
    <text evidence="1">Belongs to the glycosyltransferase group 1 family. Glycosyltransferase 4 subfamily.</text>
</comment>